<organism evidence="2 3">
    <name type="scientific">Pollutimonas nitritireducens</name>
    <dbReference type="NCBI Taxonomy" id="2045209"/>
    <lineage>
        <taxon>Bacteria</taxon>
        <taxon>Pseudomonadati</taxon>
        <taxon>Pseudomonadota</taxon>
        <taxon>Betaproteobacteria</taxon>
        <taxon>Burkholderiales</taxon>
        <taxon>Alcaligenaceae</taxon>
        <taxon>Pollutimonas</taxon>
    </lineage>
</organism>
<sequence>MLEVETPQDLAQHAGQVLGSSSWFTVTQRHIKNFTQLTGDNHWVHIDVERAKTEMPDGKTIAHGFFILSLIPLLAKDIFKIRKRGKGLNYGINHLRFTAPVSMGSRVRLHQKLLKAEPSKGGTLFTFEDTFEIEGKERPALVTDMLLLIYD</sequence>
<evidence type="ECO:0000259" key="1">
    <source>
        <dbReference type="Pfam" id="PF01575"/>
    </source>
</evidence>
<evidence type="ECO:0000313" key="3">
    <source>
        <dbReference type="Proteomes" id="UP000234328"/>
    </source>
</evidence>
<dbReference type="PANTHER" id="PTHR42993">
    <property type="entry name" value="MAOC-LIKE DEHYDRATASE DOMAIN-CONTAINING PROTEIN"/>
    <property type="match status" value="1"/>
</dbReference>
<comment type="caution">
    <text evidence="2">The sequence shown here is derived from an EMBL/GenBank/DDBJ whole genome shotgun (WGS) entry which is preliminary data.</text>
</comment>
<dbReference type="InterPro" id="IPR002539">
    <property type="entry name" value="MaoC-like_dom"/>
</dbReference>
<gene>
    <name evidence="2" type="ORF">CR155_19740</name>
</gene>
<reference evidence="2 3" key="1">
    <citation type="submission" date="2017-10" db="EMBL/GenBank/DDBJ databases">
        <title>Two draft genome sequences of Pusillimonas sp. strains isolated from a nitrate- and radionuclide-contaminated groundwater in Russia.</title>
        <authorList>
            <person name="Grouzdev D.S."/>
            <person name="Tourova T.P."/>
            <person name="Goeva M.A."/>
            <person name="Babich T.L."/>
            <person name="Sokolova D.S."/>
            <person name="Abdullin R."/>
            <person name="Poltaraus A.B."/>
            <person name="Toshchakov S.V."/>
            <person name="Nazina T.N."/>
        </authorList>
    </citation>
    <scope>NUCLEOTIDE SEQUENCE [LARGE SCALE GENOMIC DNA]</scope>
    <source>
        <strain evidence="2 3">JR1/69-2-13</strain>
    </source>
</reference>
<dbReference type="Gene3D" id="3.10.129.10">
    <property type="entry name" value="Hotdog Thioesterase"/>
    <property type="match status" value="1"/>
</dbReference>
<dbReference type="CDD" id="cd03450">
    <property type="entry name" value="NodN"/>
    <property type="match status" value="1"/>
</dbReference>
<protein>
    <submittedName>
        <fullName evidence="2">Enoyl-CoA hydratase</fullName>
    </submittedName>
</protein>
<accession>A0A2N4UAV0</accession>
<dbReference type="Proteomes" id="UP000234328">
    <property type="component" value="Unassembled WGS sequence"/>
</dbReference>
<dbReference type="OrthoDB" id="9801735at2"/>
<dbReference type="SUPFAM" id="SSF54637">
    <property type="entry name" value="Thioesterase/thiol ester dehydrase-isomerase"/>
    <property type="match status" value="1"/>
</dbReference>
<proteinExistence type="predicted"/>
<name>A0A2N4UAV0_9BURK</name>
<dbReference type="PANTHER" id="PTHR42993:SF1">
    <property type="entry name" value="MAOC-LIKE DEHYDRATASE DOMAIN-CONTAINING PROTEIN"/>
    <property type="match status" value="1"/>
</dbReference>
<dbReference type="InterPro" id="IPR039375">
    <property type="entry name" value="NodN-like"/>
</dbReference>
<keyword evidence="3" id="KW-1185">Reference proteome</keyword>
<dbReference type="RefSeq" id="WP_102071760.1">
    <property type="nucleotide sequence ID" value="NZ_PDNV01000016.1"/>
</dbReference>
<dbReference type="Pfam" id="PF01575">
    <property type="entry name" value="MaoC_dehydratas"/>
    <property type="match status" value="1"/>
</dbReference>
<dbReference type="InterPro" id="IPR029069">
    <property type="entry name" value="HotDog_dom_sf"/>
</dbReference>
<dbReference type="EMBL" id="PDNV01000016">
    <property type="protein sequence ID" value="PLC52139.1"/>
    <property type="molecule type" value="Genomic_DNA"/>
</dbReference>
<evidence type="ECO:0000313" key="2">
    <source>
        <dbReference type="EMBL" id="PLC52139.1"/>
    </source>
</evidence>
<dbReference type="AlphaFoldDB" id="A0A2N4UAV0"/>
<feature type="domain" description="MaoC-like" evidence="1">
    <location>
        <begin position="12"/>
        <end position="110"/>
    </location>
</feature>